<accession>A0A1V4BYZ4</accession>
<proteinExistence type="predicted"/>
<gene>
    <name evidence="1" type="ORF">B1L04_00865</name>
</gene>
<dbReference type="EMBL" id="MVGR01000001">
    <property type="protein sequence ID" value="OPF20056.1"/>
    <property type="molecule type" value="Genomic_DNA"/>
</dbReference>
<dbReference type="Proteomes" id="UP000189835">
    <property type="component" value="Unassembled WGS sequence"/>
</dbReference>
<reference evidence="1 2" key="1">
    <citation type="submission" date="2017-02" db="EMBL/GenBank/DDBJ databases">
        <title>Genome sequence of Microcystis aeruginosa KW.</title>
        <authorList>
            <person name="Oh H.-M."/>
            <person name="Ahn C.-Y."/>
            <person name="Jeong H."/>
            <person name="Srivastava A."/>
            <person name="Lee H.-G."/>
            <person name="Kang S.-R."/>
        </authorList>
    </citation>
    <scope>NUCLEOTIDE SEQUENCE [LARGE SCALE GENOMIC DNA]</scope>
    <source>
        <strain evidence="1 2">KW</strain>
    </source>
</reference>
<sequence>MSGNVFFAGLSIQKRPRPLALAENFPVGERSRFSSPLQRVINKSDRYLGLAEKVFPGGRVWPPQPPRHRGGRGGVGF</sequence>
<name>A0A1V4BYZ4_MICAE</name>
<evidence type="ECO:0000313" key="2">
    <source>
        <dbReference type="Proteomes" id="UP000189835"/>
    </source>
</evidence>
<organism evidence="1 2">
    <name type="scientific">Microcystis aeruginosa KW</name>
    <dbReference type="NCBI Taxonomy" id="1960155"/>
    <lineage>
        <taxon>Bacteria</taxon>
        <taxon>Bacillati</taxon>
        <taxon>Cyanobacteriota</taxon>
        <taxon>Cyanophyceae</taxon>
        <taxon>Oscillatoriophycideae</taxon>
        <taxon>Chroococcales</taxon>
        <taxon>Microcystaceae</taxon>
        <taxon>Microcystis</taxon>
    </lineage>
</organism>
<dbReference type="AlphaFoldDB" id="A0A1V4BYZ4"/>
<evidence type="ECO:0000313" key="1">
    <source>
        <dbReference type="EMBL" id="OPF20056.1"/>
    </source>
</evidence>
<comment type="caution">
    <text evidence="1">The sequence shown here is derived from an EMBL/GenBank/DDBJ whole genome shotgun (WGS) entry which is preliminary data.</text>
</comment>
<protein>
    <submittedName>
        <fullName evidence="1">Uncharacterized protein</fullName>
    </submittedName>
</protein>